<organism evidence="10 11">
    <name type="scientific">Prosthecobacter vanneervenii</name>
    <dbReference type="NCBI Taxonomy" id="48466"/>
    <lineage>
        <taxon>Bacteria</taxon>
        <taxon>Pseudomonadati</taxon>
        <taxon>Verrucomicrobiota</taxon>
        <taxon>Verrucomicrobiia</taxon>
        <taxon>Verrucomicrobiales</taxon>
        <taxon>Verrucomicrobiaceae</taxon>
        <taxon>Prosthecobacter</taxon>
    </lineage>
</organism>
<dbReference type="InterPro" id="IPR011529">
    <property type="entry name" value="Glu_5kinase"/>
</dbReference>
<keyword evidence="2 8" id="KW-0028">Amino-acid biosynthesis</keyword>
<evidence type="ECO:0000259" key="9">
    <source>
        <dbReference type="Pfam" id="PF00696"/>
    </source>
</evidence>
<evidence type="ECO:0000256" key="8">
    <source>
        <dbReference type="HAMAP-Rule" id="MF_00456"/>
    </source>
</evidence>
<proteinExistence type="inferred from homology"/>
<keyword evidence="6 8" id="KW-0418">Kinase</keyword>
<dbReference type="EMBL" id="JACHIG010000001">
    <property type="protein sequence ID" value="MBB5030708.1"/>
    <property type="molecule type" value="Genomic_DNA"/>
</dbReference>
<dbReference type="GO" id="GO:0004349">
    <property type="term" value="F:glutamate 5-kinase activity"/>
    <property type="evidence" value="ECO:0007669"/>
    <property type="project" value="UniProtKB-UniRule"/>
</dbReference>
<evidence type="ECO:0000313" key="10">
    <source>
        <dbReference type="EMBL" id="MBB5030708.1"/>
    </source>
</evidence>
<evidence type="ECO:0000256" key="3">
    <source>
        <dbReference type="ARBA" id="ARBA00022650"/>
    </source>
</evidence>
<dbReference type="RefSeq" id="WP_184337598.1">
    <property type="nucleotide sequence ID" value="NZ_JACHIG010000001.1"/>
</dbReference>
<keyword evidence="1 8" id="KW-0963">Cytoplasm</keyword>
<feature type="binding site" evidence="8">
    <location>
        <position position="150"/>
    </location>
    <ligand>
        <name>substrate</name>
    </ligand>
</feature>
<sequence length="259" mass="28074">MSPKRIVLKFGSGILTRKDAPEPDPVQLRKLVEAVALLRRAGHSVVVVSSGAVASGLKPLEFKQRPTDVTTLQALAAVGQTHLMHAYESLLRDHGLHVAQLLVTHEDFENEDRAPRVKAVLDRLIEFTQVVPVINENDSVAIEELRYGDNDKLSSRVARFWGADVLILLTSAPGLLRDMKKPEEGPIPVVADVDEVIHHAEEEKSALGTGGMISKLRAVQDAVHGGVECIIASGRHAEQIPSLIDGHGICTRFPAAARS</sequence>
<dbReference type="PANTHER" id="PTHR43654">
    <property type="entry name" value="GLUTAMATE 5-KINASE"/>
    <property type="match status" value="1"/>
</dbReference>
<feature type="domain" description="Aspartate/glutamate/uridylate kinase" evidence="9">
    <location>
        <begin position="4"/>
        <end position="233"/>
    </location>
</feature>
<reference evidence="10 11" key="1">
    <citation type="submission" date="2020-08" db="EMBL/GenBank/DDBJ databases">
        <title>Genomic Encyclopedia of Type Strains, Phase IV (KMG-IV): sequencing the most valuable type-strain genomes for metagenomic binning, comparative biology and taxonomic classification.</title>
        <authorList>
            <person name="Goeker M."/>
        </authorList>
    </citation>
    <scope>NUCLEOTIDE SEQUENCE [LARGE SCALE GENOMIC DNA]</scope>
    <source>
        <strain evidence="10 11">DSM 12252</strain>
    </source>
</reference>
<comment type="pathway">
    <text evidence="8">Amino-acid biosynthesis; L-proline biosynthesis; L-glutamate 5-semialdehyde from L-glutamate: step 1/2.</text>
</comment>
<dbReference type="InterPro" id="IPR001048">
    <property type="entry name" value="Asp/Glu/Uridylate_kinase"/>
</dbReference>
<dbReference type="Pfam" id="PF00696">
    <property type="entry name" value="AA_kinase"/>
    <property type="match status" value="1"/>
</dbReference>
<evidence type="ECO:0000256" key="6">
    <source>
        <dbReference type="ARBA" id="ARBA00022777"/>
    </source>
</evidence>
<dbReference type="PANTHER" id="PTHR43654:SF1">
    <property type="entry name" value="ISOPENTENYL PHOSPHATE KINASE"/>
    <property type="match status" value="1"/>
</dbReference>
<gene>
    <name evidence="8" type="primary">proB</name>
    <name evidence="10" type="ORF">HNQ65_000262</name>
</gene>
<keyword evidence="7 8" id="KW-0067">ATP-binding</keyword>
<keyword evidence="11" id="KW-1185">Reference proteome</keyword>
<feature type="binding site" evidence="8">
    <location>
        <position position="138"/>
    </location>
    <ligand>
        <name>substrate</name>
    </ligand>
</feature>
<dbReference type="FunFam" id="3.40.1160.10:FF:000006">
    <property type="entry name" value="Glutamate 5-kinase"/>
    <property type="match status" value="1"/>
</dbReference>
<comment type="caution">
    <text evidence="8">Lacks conserved residue(s) required for the propagation of feature annotation.</text>
</comment>
<protein>
    <recommendedName>
        <fullName evidence="8">Glutamate 5-kinase</fullName>
        <ecNumber evidence="8">2.7.2.11</ecNumber>
    </recommendedName>
    <alternativeName>
        <fullName evidence="8">Gamma-glutamyl kinase</fullName>
        <shortName evidence="8">GK</shortName>
    </alternativeName>
</protein>
<comment type="catalytic activity">
    <reaction evidence="8">
        <text>L-glutamate + ATP = L-glutamyl 5-phosphate + ADP</text>
        <dbReference type="Rhea" id="RHEA:14877"/>
        <dbReference type="ChEBI" id="CHEBI:29985"/>
        <dbReference type="ChEBI" id="CHEBI:30616"/>
        <dbReference type="ChEBI" id="CHEBI:58274"/>
        <dbReference type="ChEBI" id="CHEBI:456216"/>
        <dbReference type="EC" id="2.7.2.11"/>
    </reaction>
</comment>
<dbReference type="NCBIfam" id="TIGR01027">
    <property type="entry name" value="proB"/>
    <property type="match status" value="1"/>
</dbReference>
<dbReference type="Gene3D" id="3.40.1160.10">
    <property type="entry name" value="Acetylglutamate kinase-like"/>
    <property type="match status" value="1"/>
</dbReference>
<dbReference type="UniPathway" id="UPA00098">
    <property type="reaction ID" value="UER00359"/>
</dbReference>
<dbReference type="InterPro" id="IPR001057">
    <property type="entry name" value="Glu/AcGlu_kinase"/>
</dbReference>
<dbReference type="EC" id="2.7.2.11" evidence="8"/>
<keyword evidence="4 8" id="KW-0808">Transferase</keyword>
<feature type="binding site" evidence="8">
    <location>
        <begin position="209"/>
        <end position="215"/>
    </location>
    <ligand>
        <name>ATP</name>
        <dbReference type="ChEBI" id="CHEBI:30616"/>
    </ligand>
</feature>
<name>A0A7W8DI67_9BACT</name>
<keyword evidence="3 8" id="KW-0641">Proline biosynthesis</keyword>
<evidence type="ECO:0000256" key="7">
    <source>
        <dbReference type="ARBA" id="ARBA00022840"/>
    </source>
</evidence>
<evidence type="ECO:0000256" key="1">
    <source>
        <dbReference type="ARBA" id="ARBA00022490"/>
    </source>
</evidence>
<comment type="function">
    <text evidence="8">Catalyzes the transfer of a phosphate group to glutamate to form L-glutamate 5-phosphate.</text>
</comment>
<dbReference type="PIRSF" id="PIRSF000729">
    <property type="entry name" value="GK"/>
    <property type="match status" value="1"/>
</dbReference>
<dbReference type="InterPro" id="IPR005715">
    <property type="entry name" value="Glu_5kinase/COase_Synthase"/>
</dbReference>
<comment type="caution">
    <text evidence="10">The sequence shown here is derived from an EMBL/GenBank/DDBJ whole genome shotgun (WGS) entry which is preliminary data.</text>
</comment>
<dbReference type="GO" id="GO:0055129">
    <property type="term" value="P:L-proline biosynthetic process"/>
    <property type="evidence" value="ECO:0007669"/>
    <property type="project" value="UniProtKB-UniRule"/>
</dbReference>
<keyword evidence="5 8" id="KW-0547">Nucleotide-binding</keyword>
<comment type="similarity">
    <text evidence="8">Belongs to the glutamate 5-kinase family.</text>
</comment>
<feature type="binding site" evidence="8">
    <location>
        <position position="50"/>
    </location>
    <ligand>
        <name>substrate</name>
    </ligand>
</feature>
<evidence type="ECO:0000313" key="11">
    <source>
        <dbReference type="Proteomes" id="UP000590740"/>
    </source>
</evidence>
<comment type="subcellular location">
    <subcellularLocation>
        <location evidence="8">Cytoplasm</location>
    </subcellularLocation>
</comment>
<accession>A0A7W8DI67</accession>
<dbReference type="GO" id="GO:0005829">
    <property type="term" value="C:cytosol"/>
    <property type="evidence" value="ECO:0007669"/>
    <property type="project" value="TreeGrafter"/>
</dbReference>
<dbReference type="SUPFAM" id="SSF53633">
    <property type="entry name" value="Carbamate kinase-like"/>
    <property type="match status" value="1"/>
</dbReference>
<dbReference type="GO" id="GO:0005524">
    <property type="term" value="F:ATP binding"/>
    <property type="evidence" value="ECO:0007669"/>
    <property type="project" value="UniProtKB-KW"/>
</dbReference>
<dbReference type="HAMAP" id="MF_00456">
    <property type="entry name" value="ProB"/>
    <property type="match status" value="1"/>
</dbReference>
<evidence type="ECO:0000256" key="2">
    <source>
        <dbReference type="ARBA" id="ARBA00022605"/>
    </source>
</evidence>
<dbReference type="PRINTS" id="PR00474">
    <property type="entry name" value="GLU5KINASE"/>
</dbReference>
<evidence type="ECO:0000256" key="4">
    <source>
        <dbReference type="ARBA" id="ARBA00022679"/>
    </source>
</evidence>
<feature type="binding site" evidence="8">
    <location>
        <position position="9"/>
    </location>
    <ligand>
        <name>ATP</name>
        <dbReference type="ChEBI" id="CHEBI:30616"/>
    </ligand>
</feature>
<dbReference type="Proteomes" id="UP000590740">
    <property type="component" value="Unassembled WGS sequence"/>
</dbReference>
<evidence type="ECO:0000256" key="5">
    <source>
        <dbReference type="ARBA" id="ARBA00022741"/>
    </source>
</evidence>
<dbReference type="InterPro" id="IPR036393">
    <property type="entry name" value="AceGlu_kinase-like_sf"/>
</dbReference>
<dbReference type="AlphaFoldDB" id="A0A7W8DI67"/>